<comment type="similarity">
    <text evidence="1">Belongs to the short-chain dehydrogenases/reductases (SDR) family.</text>
</comment>
<dbReference type="SUPFAM" id="SSF51735">
    <property type="entry name" value="NAD(P)-binding Rossmann-fold domains"/>
    <property type="match status" value="1"/>
</dbReference>
<dbReference type="InterPro" id="IPR020904">
    <property type="entry name" value="Sc_DH/Rdtase_CS"/>
</dbReference>
<organism evidence="3 4">
    <name type="scientific">Micromonospora krabiensis</name>
    <dbReference type="NCBI Taxonomy" id="307121"/>
    <lineage>
        <taxon>Bacteria</taxon>
        <taxon>Bacillati</taxon>
        <taxon>Actinomycetota</taxon>
        <taxon>Actinomycetes</taxon>
        <taxon>Micromonosporales</taxon>
        <taxon>Micromonosporaceae</taxon>
        <taxon>Micromonospora</taxon>
    </lineage>
</organism>
<dbReference type="EMBL" id="LT598496">
    <property type="protein sequence ID" value="SBV26951.1"/>
    <property type="molecule type" value="Genomic_DNA"/>
</dbReference>
<dbReference type="PROSITE" id="PS00061">
    <property type="entry name" value="ADH_SHORT"/>
    <property type="match status" value="1"/>
</dbReference>
<dbReference type="STRING" id="307121.GA0070620_2448"/>
<dbReference type="InterPro" id="IPR002347">
    <property type="entry name" value="SDR_fam"/>
</dbReference>
<dbReference type="PANTHER" id="PTHR43157:SF31">
    <property type="entry name" value="PHOSPHATIDYLINOSITOL-GLYCAN BIOSYNTHESIS CLASS F PROTEIN"/>
    <property type="match status" value="1"/>
</dbReference>
<dbReference type="Gene3D" id="3.40.50.720">
    <property type="entry name" value="NAD(P)-binding Rossmann-like Domain"/>
    <property type="match status" value="1"/>
</dbReference>
<name>A0A1C3N307_9ACTN</name>
<evidence type="ECO:0000256" key="1">
    <source>
        <dbReference type="ARBA" id="ARBA00006484"/>
    </source>
</evidence>
<protein>
    <submittedName>
        <fullName evidence="3">NAD(P)-dependent dehydrogenase, short-chain alcohol dehydrogenase family</fullName>
    </submittedName>
</protein>
<dbReference type="Pfam" id="PF00106">
    <property type="entry name" value="adh_short"/>
    <property type="match status" value="1"/>
</dbReference>
<keyword evidence="2" id="KW-0560">Oxidoreductase</keyword>
<sequence>MIDVPGTALVTGATSGIGREVARQLAVEGWQVLLHARTDGEGREALRGLAESGVDPERLEPVVADFARLSQVRSVAAAVAARPGGLRLLVNNAALVGPPRRTLTVDGNELSWQVDYLAPYLLTRSLVQVLRAADGARVVNVSSSLHRMGTLAWSDLNSSARYSPIAAYAQAKLALTMFGVALAGRTGAELTVANVHPGVVRTRLLPAYGRGGAPVVDGAEAVLHAATAPVSPTSGGYYEGLLAAAPSHLVGDRAAVERLWQLTERILGLRASARVA</sequence>
<accession>A0A1C3N307</accession>
<evidence type="ECO:0000313" key="4">
    <source>
        <dbReference type="Proteomes" id="UP000199393"/>
    </source>
</evidence>
<reference evidence="4" key="1">
    <citation type="submission" date="2016-06" db="EMBL/GenBank/DDBJ databases">
        <authorList>
            <person name="Varghese N."/>
        </authorList>
    </citation>
    <scope>NUCLEOTIDE SEQUENCE [LARGE SCALE GENOMIC DNA]</scope>
    <source>
        <strain evidence="4">DSM 45344</strain>
    </source>
</reference>
<evidence type="ECO:0000313" key="3">
    <source>
        <dbReference type="EMBL" id="SBV26951.1"/>
    </source>
</evidence>
<keyword evidence="4" id="KW-1185">Reference proteome</keyword>
<dbReference type="PRINTS" id="PR00081">
    <property type="entry name" value="GDHRDH"/>
</dbReference>
<dbReference type="Proteomes" id="UP000199393">
    <property type="component" value="Chromosome I"/>
</dbReference>
<dbReference type="PANTHER" id="PTHR43157">
    <property type="entry name" value="PHOSPHATIDYLINOSITOL-GLYCAN BIOSYNTHESIS CLASS F PROTEIN-RELATED"/>
    <property type="match status" value="1"/>
</dbReference>
<dbReference type="OrthoDB" id="9785826at2"/>
<dbReference type="GO" id="GO:0016491">
    <property type="term" value="F:oxidoreductase activity"/>
    <property type="evidence" value="ECO:0007669"/>
    <property type="project" value="UniProtKB-KW"/>
</dbReference>
<evidence type="ECO:0000256" key="2">
    <source>
        <dbReference type="ARBA" id="ARBA00023002"/>
    </source>
</evidence>
<dbReference type="InterPro" id="IPR036291">
    <property type="entry name" value="NAD(P)-bd_dom_sf"/>
</dbReference>
<proteinExistence type="inferred from homology"/>
<dbReference type="AlphaFoldDB" id="A0A1C3N307"/>
<gene>
    <name evidence="3" type="ORF">GA0070620_2448</name>
</gene>
<dbReference type="RefSeq" id="WP_091590171.1">
    <property type="nucleotide sequence ID" value="NZ_JBHRWG010000006.1"/>
</dbReference>